<evidence type="ECO:0000313" key="7">
    <source>
        <dbReference type="EMBL" id="KGD62625.1"/>
    </source>
</evidence>
<dbReference type="PANTHER" id="PTHR38776">
    <property type="entry name" value="MLTA-INTERACTING PROTEIN-RELATED"/>
    <property type="match status" value="1"/>
</dbReference>
<feature type="signal peptide" evidence="6">
    <location>
        <begin position="1"/>
        <end position="28"/>
    </location>
</feature>
<keyword evidence="4" id="KW-0472">Membrane</keyword>
<keyword evidence="3 6" id="KW-0732">Signal</keyword>
<evidence type="ECO:0000256" key="5">
    <source>
        <dbReference type="ARBA" id="ARBA00023237"/>
    </source>
</evidence>
<keyword evidence="8" id="KW-1185">Reference proteome</keyword>
<reference evidence="7 8" key="1">
    <citation type="submission" date="2012-09" db="EMBL/GenBank/DDBJ databases">
        <title>Genome Sequence of alkane-degrading Bacterium Alcanivorax jadensis T9.</title>
        <authorList>
            <person name="Lai Q."/>
            <person name="Shao Z."/>
        </authorList>
    </citation>
    <scope>NUCLEOTIDE SEQUENCE [LARGE SCALE GENOMIC DNA]</scope>
    <source>
        <strain evidence="7 8">T9</strain>
    </source>
</reference>
<gene>
    <name evidence="7" type="ORF">T9A_00916</name>
</gene>
<comment type="caution">
    <text evidence="7">The sequence shown here is derived from an EMBL/GenBank/DDBJ whole genome shotgun (WGS) entry which is preliminary data.</text>
</comment>
<evidence type="ECO:0000313" key="8">
    <source>
        <dbReference type="Proteomes" id="UP000029443"/>
    </source>
</evidence>
<evidence type="ECO:0000256" key="1">
    <source>
        <dbReference type="ARBA" id="ARBA00004442"/>
    </source>
</evidence>
<sequence length="270" mass="29541">MFANKYSSACIRNVAASLLFLSSSLAVAAPTAINTPLSRAPLDDTSHFGIGVTTSITERPFVGVDKQNEGLPYFSIRYKRFSLEGLDVGLDLFKKDNSVLGLVVTPRFYEVTSGFADNGELNGIETTHRTVFAGLSYDYQQSMYQISANLLKDIGNESDGLETSITVSRGVNWGDFTIAPSLGLVWQDGRLVEHFYGVDADETAPGRPAYGEHSSLNYQAALTAIWTPGKHWHFLAVVKEDYLGEGISDSPIINERSLTSVAIGGIFYFW</sequence>
<dbReference type="Pfam" id="PF06629">
    <property type="entry name" value="MipA"/>
    <property type="match status" value="1"/>
</dbReference>
<accession>A0ABR4WGT1</accession>
<name>A0ABR4WGT1_9GAMM</name>
<keyword evidence="5" id="KW-0998">Cell outer membrane</keyword>
<dbReference type="PANTHER" id="PTHR38776:SF1">
    <property type="entry name" value="MLTA-INTERACTING PROTEIN-RELATED"/>
    <property type="match status" value="1"/>
</dbReference>
<evidence type="ECO:0000256" key="4">
    <source>
        <dbReference type="ARBA" id="ARBA00023136"/>
    </source>
</evidence>
<evidence type="ECO:0000256" key="2">
    <source>
        <dbReference type="ARBA" id="ARBA00005722"/>
    </source>
</evidence>
<dbReference type="InterPro" id="IPR010583">
    <property type="entry name" value="MipA"/>
</dbReference>
<dbReference type="RefSeq" id="WP_035245464.1">
    <property type="nucleotide sequence ID" value="NZ_ARXU01000002.1"/>
</dbReference>
<protein>
    <submittedName>
        <fullName evidence="7">MltA-interacting MipA</fullName>
    </submittedName>
</protein>
<dbReference type="EMBL" id="ARXU01000002">
    <property type="protein sequence ID" value="KGD62625.1"/>
    <property type="molecule type" value="Genomic_DNA"/>
</dbReference>
<organism evidence="7 8">
    <name type="scientific">Alcanivorax jadensis T9</name>
    <dbReference type="NCBI Taxonomy" id="1177181"/>
    <lineage>
        <taxon>Bacteria</taxon>
        <taxon>Pseudomonadati</taxon>
        <taxon>Pseudomonadota</taxon>
        <taxon>Gammaproteobacteria</taxon>
        <taxon>Oceanospirillales</taxon>
        <taxon>Alcanivoracaceae</taxon>
        <taxon>Alcanivorax</taxon>
    </lineage>
</organism>
<comment type="similarity">
    <text evidence="2">Belongs to the MipA/OmpV family.</text>
</comment>
<proteinExistence type="inferred from homology"/>
<feature type="chain" id="PRO_5045442802" evidence="6">
    <location>
        <begin position="29"/>
        <end position="270"/>
    </location>
</feature>
<evidence type="ECO:0000256" key="6">
    <source>
        <dbReference type="SAM" id="SignalP"/>
    </source>
</evidence>
<evidence type="ECO:0000256" key="3">
    <source>
        <dbReference type="ARBA" id="ARBA00022729"/>
    </source>
</evidence>
<dbReference type="Proteomes" id="UP000029443">
    <property type="component" value="Unassembled WGS sequence"/>
</dbReference>
<comment type="subcellular location">
    <subcellularLocation>
        <location evidence="1">Cell outer membrane</location>
    </subcellularLocation>
</comment>